<keyword evidence="2" id="KW-1185">Reference proteome</keyword>
<dbReference type="PANTHER" id="PTHR37984">
    <property type="entry name" value="PROTEIN CBG26694"/>
    <property type="match status" value="1"/>
</dbReference>
<dbReference type="InterPro" id="IPR012337">
    <property type="entry name" value="RNaseH-like_sf"/>
</dbReference>
<dbReference type="InterPro" id="IPR036397">
    <property type="entry name" value="RNaseH_sf"/>
</dbReference>
<comment type="caution">
    <text evidence="1">The sequence shown here is derived from an EMBL/GenBank/DDBJ whole genome shotgun (WGS) entry which is preliminary data.</text>
</comment>
<dbReference type="GO" id="GO:0003676">
    <property type="term" value="F:nucleic acid binding"/>
    <property type="evidence" value="ECO:0007669"/>
    <property type="project" value="InterPro"/>
</dbReference>
<sequence length="174" mass="19661">MYWVAALNPGGEKSYNACLVIVDRYRKNPIILPCHKDDTAMDTALLILKRVISHAGLFKNIIRDKDPKFASVFWTDLHKLLGTKTDGLEEIMIQTLEAMIRRFSAYGLELKVSDGFTHDFFTLINSLELAYKPSIHVSTGKTPEMLEKGWNPTLPVDTLKKELVYINPTGSSCE</sequence>
<dbReference type="AlphaFoldDB" id="A0A9Q3EM76"/>
<proteinExistence type="predicted"/>
<dbReference type="Proteomes" id="UP000765509">
    <property type="component" value="Unassembled WGS sequence"/>
</dbReference>
<organism evidence="1 2">
    <name type="scientific">Austropuccinia psidii MF-1</name>
    <dbReference type="NCBI Taxonomy" id="1389203"/>
    <lineage>
        <taxon>Eukaryota</taxon>
        <taxon>Fungi</taxon>
        <taxon>Dikarya</taxon>
        <taxon>Basidiomycota</taxon>
        <taxon>Pucciniomycotina</taxon>
        <taxon>Pucciniomycetes</taxon>
        <taxon>Pucciniales</taxon>
        <taxon>Sphaerophragmiaceae</taxon>
        <taxon>Austropuccinia</taxon>
    </lineage>
</organism>
<dbReference type="InterPro" id="IPR050951">
    <property type="entry name" value="Retrovirus_Pol_polyprotein"/>
</dbReference>
<dbReference type="PANTHER" id="PTHR37984:SF5">
    <property type="entry name" value="PROTEIN NYNRIN-LIKE"/>
    <property type="match status" value="1"/>
</dbReference>
<dbReference type="SUPFAM" id="SSF53098">
    <property type="entry name" value="Ribonuclease H-like"/>
    <property type="match status" value="1"/>
</dbReference>
<evidence type="ECO:0008006" key="3">
    <source>
        <dbReference type="Google" id="ProtNLM"/>
    </source>
</evidence>
<name>A0A9Q3EM76_9BASI</name>
<accession>A0A9Q3EM76</accession>
<dbReference type="Gene3D" id="3.30.420.10">
    <property type="entry name" value="Ribonuclease H-like superfamily/Ribonuclease H"/>
    <property type="match status" value="1"/>
</dbReference>
<evidence type="ECO:0000313" key="1">
    <source>
        <dbReference type="EMBL" id="MBW0525705.1"/>
    </source>
</evidence>
<evidence type="ECO:0000313" key="2">
    <source>
        <dbReference type="Proteomes" id="UP000765509"/>
    </source>
</evidence>
<reference evidence="1" key="1">
    <citation type="submission" date="2021-03" db="EMBL/GenBank/DDBJ databases">
        <title>Draft genome sequence of rust myrtle Austropuccinia psidii MF-1, a brazilian biotype.</title>
        <authorList>
            <person name="Quecine M.C."/>
            <person name="Pachon D.M.R."/>
            <person name="Bonatelli M.L."/>
            <person name="Correr F.H."/>
            <person name="Franceschini L.M."/>
            <person name="Leite T.F."/>
            <person name="Margarido G.R.A."/>
            <person name="Almeida C.A."/>
            <person name="Ferrarezi J.A."/>
            <person name="Labate C.A."/>
        </authorList>
    </citation>
    <scope>NUCLEOTIDE SEQUENCE</scope>
    <source>
        <strain evidence="1">MF-1</strain>
    </source>
</reference>
<dbReference type="OrthoDB" id="2273864at2759"/>
<protein>
    <recommendedName>
        <fullName evidence="3">Integrase catalytic domain-containing protein</fullName>
    </recommendedName>
</protein>
<dbReference type="EMBL" id="AVOT02032013">
    <property type="protein sequence ID" value="MBW0525705.1"/>
    <property type="molecule type" value="Genomic_DNA"/>
</dbReference>
<gene>
    <name evidence="1" type="ORF">O181_065420</name>
</gene>